<proteinExistence type="predicted"/>
<keyword evidence="1" id="KW-0472">Membrane</keyword>
<protein>
    <submittedName>
        <fullName evidence="2">DUF3098 domain-containing protein</fullName>
    </submittedName>
</protein>
<keyword evidence="3" id="KW-1185">Reference proteome</keyword>
<keyword evidence="1" id="KW-1133">Transmembrane helix</keyword>
<evidence type="ECO:0000313" key="2">
    <source>
        <dbReference type="EMBL" id="MVT43637.1"/>
    </source>
</evidence>
<organism evidence="2 3">
    <name type="scientific">Chitinophaga oryziterrae</name>
    <dbReference type="NCBI Taxonomy" id="1031224"/>
    <lineage>
        <taxon>Bacteria</taxon>
        <taxon>Pseudomonadati</taxon>
        <taxon>Bacteroidota</taxon>
        <taxon>Chitinophagia</taxon>
        <taxon>Chitinophagales</taxon>
        <taxon>Chitinophagaceae</taxon>
        <taxon>Chitinophaga</taxon>
    </lineage>
</organism>
<name>A0A6N8JEJ7_9BACT</name>
<gene>
    <name evidence="2" type="ORF">GO495_23785</name>
</gene>
<dbReference type="Proteomes" id="UP000468388">
    <property type="component" value="Unassembled WGS sequence"/>
</dbReference>
<accession>A0A6N8JEJ7</accession>
<feature type="transmembrane region" description="Helical" evidence="1">
    <location>
        <begin position="65"/>
        <end position="82"/>
    </location>
</feature>
<evidence type="ECO:0000313" key="3">
    <source>
        <dbReference type="Proteomes" id="UP000468388"/>
    </source>
</evidence>
<reference evidence="2 3" key="1">
    <citation type="submission" date="2019-12" db="EMBL/GenBank/DDBJ databases">
        <title>The draft genomic sequence of strain Chitinophaga oryziterrae JCM 16595.</title>
        <authorList>
            <person name="Zhang X."/>
        </authorList>
    </citation>
    <scope>NUCLEOTIDE SEQUENCE [LARGE SCALE GENOMIC DNA]</scope>
    <source>
        <strain evidence="2 3">JCM 16595</strain>
    </source>
</reference>
<keyword evidence="1" id="KW-0812">Transmembrane</keyword>
<dbReference type="RefSeq" id="WP_157302432.1">
    <property type="nucleotide sequence ID" value="NZ_BAAAZB010000021.1"/>
</dbReference>
<feature type="transmembrane region" description="Helical" evidence="1">
    <location>
        <begin position="26"/>
        <end position="45"/>
    </location>
</feature>
<dbReference type="Pfam" id="PF11297">
    <property type="entry name" value="DUF3098"/>
    <property type="match status" value="1"/>
</dbReference>
<comment type="caution">
    <text evidence="2">The sequence shown here is derived from an EMBL/GenBank/DDBJ whole genome shotgun (WGS) entry which is preliminary data.</text>
</comment>
<evidence type="ECO:0000256" key="1">
    <source>
        <dbReference type="SAM" id="Phobius"/>
    </source>
</evidence>
<dbReference type="InterPro" id="IPR021448">
    <property type="entry name" value="DUF3098"/>
</dbReference>
<dbReference type="AlphaFoldDB" id="A0A6N8JEJ7"/>
<dbReference type="OrthoDB" id="963379at2"/>
<dbReference type="EMBL" id="WRXO01000008">
    <property type="protein sequence ID" value="MVT43637.1"/>
    <property type="molecule type" value="Genomic_DNA"/>
</dbReference>
<sequence>MSKETKQIEKTVIDSNPVFAKDNYKIMIAGLVITVIGFLLMMGGYTDDPNHFKPEEVYSFRRITVAPTVIVLGLLVEIYAIMRKPKKA</sequence>